<reference evidence="3" key="2">
    <citation type="submission" date="2020-09" db="EMBL/GenBank/DDBJ databases">
        <authorList>
            <person name="Sun Q."/>
            <person name="Zhou Y."/>
        </authorList>
    </citation>
    <scope>NUCLEOTIDE SEQUENCE</scope>
    <source>
        <strain evidence="3">CGMCC 1.16067</strain>
    </source>
</reference>
<dbReference type="Proteomes" id="UP000649179">
    <property type="component" value="Unassembled WGS sequence"/>
</dbReference>
<organism evidence="3 4">
    <name type="scientific">Marmoricola endophyticus</name>
    <dbReference type="NCBI Taxonomy" id="2040280"/>
    <lineage>
        <taxon>Bacteria</taxon>
        <taxon>Bacillati</taxon>
        <taxon>Actinomycetota</taxon>
        <taxon>Actinomycetes</taxon>
        <taxon>Propionibacteriales</taxon>
        <taxon>Nocardioidaceae</taxon>
        <taxon>Marmoricola</taxon>
    </lineage>
</organism>
<reference evidence="3" key="1">
    <citation type="journal article" date="2014" name="Int. J. Syst. Evol. Microbiol.">
        <title>Complete genome sequence of Corynebacterium casei LMG S-19264T (=DSM 44701T), isolated from a smear-ripened cheese.</title>
        <authorList>
            <consortium name="US DOE Joint Genome Institute (JGI-PGF)"/>
            <person name="Walter F."/>
            <person name="Albersmeier A."/>
            <person name="Kalinowski J."/>
            <person name="Ruckert C."/>
        </authorList>
    </citation>
    <scope>NUCLEOTIDE SEQUENCE</scope>
    <source>
        <strain evidence="3">CGMCC 1.16067</strain>
    </source>
</reference>
<protein>
    <recommendedName>
        <fullName evidence="2">Thiaminase-2/PQQC domain-containing protein</fullName>
    </recommendedName>
</protein>
<dbReference type="CDD" id="cd19357">
    <property type="entry name" value="TenA_E_At3g16990-like"/>
    <property type="match status" value="1"/>
</dbReference>
<comment type="caution">
    <text evidence="3">The sequence shown here is derived from an EMBL/GenBank/DDBJ whole genome shotgun (WGS) entry which is preliminary data.</text>
</comment>
<evidence type="ECO:0000313" key="3">
    <source>
        <dbReference type="EMBL" id="GGF46916.1"/>
    </source>
</evidence>
<evidence type="ECO:0000256" key="1">
    <source>
        <dbReference type="ARBA" id="ARBA00004948"/>
    </source>
</evidence>
<keyword evidence="4" id="KW-1185">Reference proteome</keyword>
<dbReference type="RefSeq" id="WP_188779734.1">
    <property type="nucleotide sequence ID" value="NZ_BMKQ01000001.1"/>
</dbReference>
<evidence type="ECO:0000313" key="4">
    <source>
        <dbReference type="Proteomes" id="UP000649179"/>
    </source>
</evidence>
<dbReference type="Pfam" id="PF03070">
    <property type="entry name" value="TENA_THI-4"/>
    <property type="match status" value="1"/>
</dbReference>
<dbReference type="InterPro" id="IPR016084">
    <property type="entry name" value="Haem_Oase-like_multi-hlx"/>
</dbReference>
<proteinExistence type="predicted"/>
<dbReference type="EMBL" id="BMKQ01000001">
    <property type="protein sequence ID" value="GGF46916.1"/>
    <property type="molecule type" value="Genomic_DNA"/>
</dbReference>
<dbReference type="InterPro" id="IPR050967">
    <property type="entry name" value="Thiamine_Salvage_TenA"/>
</dbReference>
<dbReference type="PANTHER" id="PTHR43198">
    <property type="entry name" value="BIFUNCTIONAL TH2 PROTEIN"/>
    <property type="match status" value="1"/>
</dbReference>
<feature type="domain" description="Thiaminase-2/PQQC" evidence="2">
    <location>
        <begin position="9"/>
        <end position="194"/>
    </location>
</feature>
<dbReference type="GO" id="GO:0005829">
    <property type="term" value="C:cytosol"/>
    <property type="evidence" value="ECO:0007669"/>
    <property type="project" value="TreeGrafter"/>
</dbReference>
<gene>
    <name evidence="3" type="ORF">GCM10011519_21140</name>
</gene>
<dbReference type="Gene3D" id="1.20.910.10">
    <property type="entry name" value="Heme oxygenase-like"/>
    <property type="match status" value="1"/>
</dbReference>
<comment type="pathway">
    <text evidence="1">Cofactor biosynthesis; thiamine diphosphate biosynthesis.</text>
</comment>
<accession>A0A917F468</accession>
<dbReference type="SUPFAM" id="SSF48613">
    <property type="entry name" value="Heme oxygenase-like"/>
    <property type="match status" value="1"/>
</dbReference>
<dbReference type="PANTHER" id="PTHR43198:SF5">
    <property type="entry name" value="BIFUNCTIONAL TENA-E PROTEIN"/>
    <property type="match status" value="1"/>
</dbReference>
<dbReference type="AlphaFoldDB" id="A0A917F468"/>
<dbReference type="InterPro" id="IPR004305">
    <property type="entry name" value="Thiaminase-2/PQQC"/>
</dbReference>
<evidence type="ECO:0000259" key="2">
    <source>
        <dbReference type="Pfam" id="PF03070"/>
    </source>
</evidence>
<sequence>MSVADVLRRHEEPWHRAVHHPFLDQVRDGSLPDPAFDTWLVQDHHFVTDLERFQQRLLERAPAHARRVLGDGLAALRDELAWFEGIAERRGLDLTSPRRPATERARELMVRLDAADVSTALLGLWAIERAYLDAWTYASPGAAHLREYVEHWTTPEFGAYVDGLARACDASPVAGDDTFLEVAEMERAFWVMASEVSRTS</sequence>
<name>A0A917F468_9ACTN</name>